<evidence type="ECO:0000259" key="2">
    <source>
        <dbReference type="Pfam" id="PF07853"/>
    </source>
</evidence>
<evidence type="ECO:0000313" key="4">
    <source>
        <dbReference type="Proteomes" id="UP001230629"/>
    </source>
</evidence>
<protein>
    <submittedName>
        <fullName evidence="3">DUF1648 domain-containing protein</fullName>
    </submittedName>
</protein>
<dbReference type="Pfam" id="PF07853">
    <property type="entry name" value="DUF1648"/>
    <property type="match status" value="1"/>
</dbReference>
<dbReference type="InterPro" id="IPR012867">
    <property type="entry name" value="DUF1648"/>
</dbReference>
<dbReference type="EMBL" id="JASOIH010000001">
    <property type="protein sequence ID" value="MDK6898890.1"/>
    <property type="molecule type" value="Genomic_DNA"/>
</dbReference>
<comment type="caution">
    <text evidence="3">The sequence shown here is derived from an EMBL/GenBank/DDBJ whole genome shotgun (WGS) entry which is preliminary data.</text>
</comment>
<gene>
    <name evidence="3" type="ORF">QP229_02640</name>
</gene>
<evidence type="ECO:0000313" key="3">
    <source>
        <dbReference type="EMBL" id="MDK6898890.1"/>
    </source>
</evidence>
<reference evidence="3" key="1">
    <citation type="submission" date="2023-05" db="EMBL/GenBank/DDBJ databases">
        <title>Cataloging the Phylogenetic Diversity of Human Bladder Bacteria.</title>
        <authorList>
            <person name="Du J."/>
        </authorList>
    </citation>
    <scope>NUCLEOTIDE SEQUENCE</scope>
    <source>
        <strain evidence="3">UMB8703</strain>
    </source>
</reference>
<keyword evidence="1" id="KW-1133">Transmembrane helix</keyword>
<accession>A0AAW6XQI9</accession>
<feature type="domain" description="DUF1648" evidence="2">
    <location>
        <begin position="10"/>
        <end position="52"/>
    </location>
</feature>
<proteinExistence type="predicted"/>
<dbReference type="AlphaFoldDB" id="A0AAW6XQI9"/>
<sequence length="73" mass="8418">MKNRLLKDILVLLGMMVIIVIICGFLPEKVPIHFNAKGVADMFANKYYLLLATAIPYSAYWKFVRESNNKKIK</sequence>
<feature type="transmembrane region" description="Helical" evidence="1">
    <location>
        <begin position="9"/>
        <end position="27"/>
    </location>
</feature>
<keyword evidence="1" id="KW-0812">Transmembrane</keyword>
<dbReference type="Proteomes" id="UP001230629">
    <property type="component" value="Unassembled WGS sequence"/>
</dbReference>
<organism evidence="3 4">
    <name type="scientific">Streptococcus agalactiae</name>
    <dbReference type="NCBI Taxonomy" id="1311"/>
    <lineage>
        <taxon>Bacteria</taxon>
        <taxon>Bacillati</taxon>
        <taxon>Bacillota</taxon>
        <taxon>Bacilli</taxon>
        <taxon>Lactobacillales</taxon>
        <taxon>Streptococcaceae</taxon>
        <taxon>Streptococcus</taxon>
    </lineage>
</organism>
<evidence type="ECO:0000256" key="1">
    <source>
        <dbReference type="SAM" id="Phobius"/>
    </source>
</evidence>
<feature type="transmembrane region" description="Helical" evidence="1">
    <location>
        <begin position="47"/>
        <end position="64"/>
    </location>
</feature>
<name>A0AAW6XQI9_STRAG</name>
<dbReference type="RefSeq" id="WP_025197149.1">
    <property type="nucleotide sequence ID" value="NZ_CABMHV010000049.1"/>
</dbReference>
<keyword evidence="1" id="KW-0472">Membrane</keyword>